<evidence type="ECO:0000259" key="5">
    <source>
        <dbReference type="PROSITE" id="PS50255"/>
    </source>
</evidence>
<evidence type="ECO:0000256" key="3">
    <source>
        <dbReference type="ARBA" id="ARBA00023004"/>
    </source>
</evidence>
<feature type="domain" description="Cytochrome b5 heme-binding" evidence="5">
    <location>
        <begin position="2"/>
        <end position="80"/>
    </location>
</feature>
<dbReference type="InterPro" id="IPR036400">
    <property type="entry name" value="Cyt_B5-like_heme/steroid_sf"/>
</dbReference>
<keyword evidence="1" id="KW-0349">Heme</keyword>
<dbReference type="GO" id="GO:0046872">
    <property type="term" value="F:metal ion binding"/>
    <property type="evidence" value="ECO:0007669"/>
    <property type="project" value="UniProtKB-KW"/>
</dbReference>
<dbReference type="Gene3D" id="3.10.120.10">
    <property type="entry name" value="Cytochrome b5-like heme/steroid binding domain"/>
    <property type="match status" value="1"/>
</dbReference>
<evidence type="ECO:0000256" key="2">
    <source>
        <dbReference type="ARBA" id="ARBA00022723"/>
    </source>
</evidence>
<evidence type="ECO:0000256" key="1">
    <source>
        <dbReference type="ARBA" id="ARBA00022617"/>
    </source>
</evidence>
<dbReference type="AlphaFoldDB" id="A0A0G2HNY3"/>
<protein>
    <recommendedName>
        <fullName evidence="5">Cytochrome b5 heme-binding domain-containing protein</fullName>
    </recommendedName>
</protein>
<dbReference type="InterPro" id="IPR050668">
    <property type="entry name" value="Cytochrome_b5"/>
</dbReference>
<proteinExistence type="inferred from homology"/>
<sequence>MPQAFSTDDVATHNTPDSLWVIIDQTVYDVTKFQKDHPGGKKILQKFAGKDASKQFRNFHNEADRILLKYKDELQLGGLEVGAMAELTPVVEPVPEAAQPVVGIA</sequence>
<dbReference type="STRING" id="1214573.A0A0G2HNY3"/>
<evidence type="ECO:0000313" key="6">
    <source>
        <dbReference type="EMBL" id="KKY29915.1"/>
    </source>
</evidence>
<dbReference type="SUPFAM" id="SSF55856">
    <property type="entry name" value="Cytochrome b5-like heme/steroid binding domain"/>
    <property type="match status" value="1"/>
</dbReference>
<name>A0A0G2HNY3_9PEZI</name>
<comment type="similarity">
    <text evidence="4">Belongs to the cytochrome b5 family.</text>
</comment>
<dbReference type="Proteomes" id="UP000034680">
    <property type="component" value="Unassembled WGS sequence"/>
</dbReference>
<dbReference type="InterPro" id="IPR001199">
    <property type="entry name" value="Cyt_B5-like_heme/steroid-bd"/>
</dbReference>
<organism evidence="6 7">
    <name type="scientific">Diaporthe ampelina</name>
    <dbReference type="NCBI Taxonomy" id="1214573"/>
    <lineage>
        <taxon>Eukaryota</taxon>
        <taxon>Fungi</taxon>
        <taxon>Dikarya</taxon>
        <taxon>Ascomycota</taxon>
        <taxon>Pezizomycotina</taxon>
        <taxon>Sordariomycetes</taxon>
        <taxon>Sordariomycetidae</taxon>
        <taxon>Diaporthales</taxon>
        <taxon>Diaporthaceae</taxon>
        <taxon>Diaporthe</taxon>
    </lineage>
</organism>
<accession>A0A0G2HNY3</accession>
<reference evidence="6 7" key="2">
    <citation type="submission" date="2015-05" db="EMBL/GenBank/DDBJ databases">
        <authorList>
            <person name="Morales-Cruz A."/>
            <person name="Amrine K.C."/>
            <person name="Cantu D."/>
        </authorList>
    </citation>
    <scope>NUCLEOTIDE SEQUENCE [LARGE SCALE GENOMIC DNA]</scope>
    <source>
        <strain evidence="6">DA912</strain>
    </source>
</reference>
<dbReference type="PROSITE" id="PS50255">
    <property type="entry name" value="CYTOCHROME_B5_2"/>
    <property type="match status" value="1"/>
</dbReference>
<dbReference type="GO" id="GO:0020037">
    <property type="term" value="F:heme binding"/>
    <property type="evidence" value="ECO:0007669"/>
    <property type="project" value="TreeGrafter"/>
</dbReference>
<keyword evidence="7" id="KW-1185">Reference proteome</keyword>
<dbReference type="PANTHER" id="PTHR19359">
    <property type="entry name" value="CYTOCHROME B5"/>
    <property type="match status" value="1"/>
</dbReference>
<comment type="caution">
    <text evidence="6">The sequence shown here is derived from an EMBL/GenBank/DDBJ whole genome shotgun (WGS) entry which is preliminary data.</text>
</comment>
<dbReference type="PRINTS" id="PR00363">
    <property type="entry name" value="CYTOCHROMEB5"/>
</dbReference>
<keyword evidence="2" id="KW-0479">Metal-binding</keyword>
<dbReference type="GO" id="GO:0016020">
    <property type="term" value="C:membrane"/>
    <property type="evidence" value="ECO:0007669"/>
    <property type="project" value="TreeGrafter"/>
</dbReference>
<dbReference type="Pfam" id="PF00173">
    <property type="entry name" value="Cyt-b5"/>
    <property type="match status" value="1"/>
</dbReference>
<evidence type="ECO:0000313" key="7">
    <source>
        <dbReference type="Proteomes" id="UP000034680"/>
    </source>
</evidence>
<dbReference type="OrthoDB" id="260519at2759"/>
<keyword evidence="3" id="KW-0408">Iron</keyword>
<reference evidence="6 7" key="1">
    <citation type="submission" date="2015-05" db="EMBL/GenBank/DDBJ databases">
        <title>Distinctive expansion of gene families associated with plant cell wall degradation and secondary metabolism in the genomes of grapevine trunk pathogens.</title>
        <authorList>
            <person name="Lawrence D.P."/>
            <person name="Travadon R."/>
            <person name="Rolshausen P.E."/>
            <person name="Baumgartner K."/>
        </authorList>
    </citation>
    <scope>NUCLEOTIDE SEQUENCE [LARGE SCALE GENOMIC DNA]</scope>
    <source>
        <strain evidence="6">DA912</strain>
    </source>
</reference>
<dbReference type="SMART" id="SM01117">
    <property type="entry name" value="Cyt-b5"/>
    <property type="match status" value="1"/>
</dbReference>
<gene>
    <name evidence="6" type="ORF">UCDDA912_g10152</name>
</gene>
<evidence type="ECO:0000256" key="4">
    <source>
        <dbReference type="ARBA" id="ARBA00038168"/>
    </source>
</evidence>
<dbReference type="PANTHER" id="PTHR19359:SF14">
    <property type="entry name" value="CYTOCHROME B5 A"/>
    <property type="match status" value="1"/>
</dbReference>
<dbReference type="EMBL" id="LCUC01000577">
    <property type="protein sequence ID" value="KKY29915.1"/>
    <property type="molecule type" value="Genomic_DNA"/>
</dbReference>